<keyword evidence="3" id="KW-1185">Reference proteome</keyword>
<evidence type="ECO:0000256" key="1">
    <source>
        <dbReference type="SAM" id="Phobius"/>
    </source>
</evidence>
<reference evidence="2 3" key="1">
    <citation type="submission" date="2017-07" db="EMBL/GenBank/DDBJ databases">
        <title>Draft whole genome sequences of clinical Proprionibacteriaceae strains.</title>
        <authorList>
            <person name="Bernier A.-M."/>
            <person name="Bernard K."/>
            <person name="Domingo M.-C."/>
        </authorList>
    </citation>
    <scope>NUCLEOTIDE SEQUENCE [LARGE SCALE GENOMIC DNA]</scope>
    <source>
        <strain evidence="2 3">NML 130396</strain>
    </source>
</reference>
<dbReference type="AlphaFoldDB" id="A0A255GZC6"/>
<comment type="caution">
    <text evidence="2">The sequence shown here is derived from an EMBL/GenBank/DDBJ whole genome shotgun (WGS) entry which is preliminary data.</text>
</comment>
<keyword evidence="1" id="KW-1133">Transmembrane helix</keyword>
<accession>A0A255GZC6</accession>
<name>A0A255GZC6_9ACTN</name>
<keyword evidence="1" id="KW-0472">Membrane</keyword>
<sequence length="59" mass="6292">MGGAYHVPKVEYATSALTSQQQSIGSIIAASAFFGYAGWQLIGAVRGRRKSAEMSREKA</sequence>
<protein>
    <submittedName>
        <fullName evidence="2">Uncharacterized protein</fullName>
    </submittedName>
</protein>
<evidence type="ECO:0000313" key="3">
    <source>
        <dbReference type="Proteomes" id="UP000216311"/>
    </source>
</evidence>
<gene>
    <name evidence="2" type="ORF">CGZ93_12400</name>
</gene>
<dbReference type="EMBL" id="NMVQ01000023">
    <property type="protein sequence ID" value="OYO20997.1"/>
    <property type="molecule type" value="Genomic_DNA"/>
</dbReference>
<evidence type="ECO:0000313" key="2">
    <source>
        <dbReference type="EMBL" id="OYO20997.1"/>
    </source>
</evidence>
<feature type="transmembrane region" description="Helical" evidence="1">
    <location>
        <begin position="24"/>
        <end position="45"/>
    </location>
</feature>
<keyword evidence="1" id="KW-0812">Transmembrane</keyword>
<proteinExistence type="predicted"/>
<dbReference type="Proteomes" id="UP000216311">
    <property type="component" value="Unassembled WGS sequence"/>
</dbReference>
<organism evidence="2 3">
    <name type="scientific">Enemella dayhoffiae</name>
    <dbReference type="NCBI Taxonomy" id="2016507"/>
    <lineage>
        <taxon>Bacteria</taxon>
        <taxon>Bacillati</taxon>
        <taxon>Actinomycetota</taxon>
        <taxon>Actinomycetes</taxon>
        <taxon>Propionibacteriales</taxon>
        <taxon>Propionibacteriaceae</taxon>
        <taxon>Enemella</taxon>
    </lineage>
</organism>